<dbReference type="InterPro" id="IPR002052">
    <property type="entry name" value="DNA_methylase_N6_adenine_CS"/>
</dbReference>
<keyword evidence="1" id="KW-0489">Methyltransferase</keyword>
<evidence type="ECO:0000259" key="4">
    <source>
        <dbReference type="Pfam" id="PF13847"/>
    </source>
</evidence>
<sequence length="290" mass="30975">MPSSPISGPVSWPRVTDARSRFIDDLVARGLERREATWLVDEFAPGGDADAEQAVLSAGRRRLAGEPLQYIIGHWPFRELDLDVDPRVLIPRPETEELVGHALEVLAIRGAASPLILDLGCGSGAIGLALLQELATRGIAASLIAVDASSDALAVAKRNALKHGLLRVTFIESNWFSSLDESFLHAFDLIVTNPPYIAEAEMAELDDVLTYEPRSALVAGDVGGPGLSDLQTILHEAPRWLSSSGALVAEHGFTQGDALLAMARGAGFHSVRDLTDMAGHPRILVAEDVA</sequence>
<keyword evidence="3" id="KW-0949">S-adenosyl-L-methionine</keyword>
<dbReference type="Pfam" id="PF13847">
    <property type="entry name" value="Methyltransf_31"/>
    <property type="match status" value="1"/>
</dbReference>
<dbReference type="Gene3D" id="1.10.8.10">
    <property type="entry name" value="DNA helicase RuvA subunit, C-terminal domain"/>
    <property type="match status" value="1"/>
</dbReference>
<dbReference type="GO" id="GO:0008276">
    <property type="term" value="F:protein methyltransferase activity"/>
    <property type="evidence" value="ECO:0007669"/>
    <property type="project" value="InterPro"/>
</dbReference>
<evidence type="ECO:0000256" key="2">
    <source>
        <dbReference type="ARBA" id="ARBA00022679"/>
    </source>
</evidence>
<dbReference type="CDD" id="cd02440">
    <property type="entry name" value="AdoMet_MTases"/>
    <property type="match status" value="1"/>
</dbReference>
<feature type="domain" description="Methyltransferase" evidence="4">
    <location>
        <begin position="116"/>
        <end position="251"/>
    </location>
</feature>
<dbReference type="GO" id="GO:0003676">
    <property type="term" value="F:nucleic acid binding"/>
    <property type="evidence" value="ECO:0007669"/>
    <property type="project" value="InterPro"/>
</dbReference>
<keyword evidence="2" id="KW-0808">Transferase</keyword>
<dbReference type="InterPro" id="IPR019874">
    <property type="entry name" value="RF_methyltr_PrmC"/>
</dbReference>
<dbReference type="InterPro" id="IPR029063">
    <property type="entry name" value="SAM-dependent_MTases_sf"/>
</dbReference>
<dbReference type="NCBIfam" id="TIGR03534">
    <property type="entry name" value="RF_mod_PrmC"/>
    <property type="match status" value="1"/>
</dbReference>
<dbReference type="SUPFAM" id="SSF53335">
    <property type="entry name" value="S-adenosyl-L-methionine-dependent methyltransferases"/>
    <property type="match status" value="1"/>
</dbReference>
<dbReference type="HAMAP" id="MF_02126">
    <property type="entry name" value="RF_methyltr_PrmC"/>
    <property type="match status" value="1"/>
</dbReference>
<dbReference type="InterPro" id="IPR004556">
    <property type="entry name" value="HemK-like"/>
</dbReference>
<evidence type="ECO:0000313" key="5">
    <source>
        <dbReference type="EMBL" id="CAB4779144.1"/>
    </source>
</evidence>
<evidence type="ECO:0000256" key="1">
    <source>
        <dbReference type="ARBA" id="ARBA00022603"/>
    </source>
</evidence>
<dbReference type="Gene3D" id="3.40.50.150">
    <property type="entry name" value="Vaccinia Virus protein VP39"/>
    <property type="match status" value="1"/>
</dbReference>
<protein>
    <submittedName>
        <fullName evidence="5">Unannotated protein</fullName>
    </submittedName>
</protein>
<organism evidence="5">
    <name type="scientific">freshwater metagenome</name>
    <dbReference type="NCBI Taxonomy" id="449393"/>
    <lineage>
        <taxon>unclassified sequences</taxon>
        <taxon>metagenomes</taxon>
        <taxon>ecological metagenomes</taxon>
    </lineage>
</organism>
<dbReference type="AlphaFoldDB" id="A0A6J6W6M0"/>
<dbReference type="PROSITE" id="PS00092">
    <property type="entry name" value="N6_MTASE"/>
    <property type="match status" value="1"/>
</dbReference>
<gene>
    <name evidence="5" type="ORF">UFOPK2958_00407</name>
</gene>
<dbReference type="EMBL" id="CAFAAB010000030">
    <property type="protein sequence ID" value="CAB4779144.1"/>
    <property type="molecule type" value="Genomic_DNA"/>
</dbReference>
<dbReference type="InterPro" id="IPR050320">
    <property type="entry name" value="N5-glutamine_MTase"/>
</dbReference>
<dbReference type="NCBIfam" id="TIGR00536">
    <property type="entry name" value="hemK_fam"/>
    <property type="match status" value="1"/>
</dbReference>
<reference evidence="5" key="1">
    <citation type="submission" date="2020-05" db="EMBL/GenBank/DDBJ databases">
        <authorList>
            <person name="Chiriac C."/>
            <person name="Salcher M."/>
            <person name="Ghai R."/>
            <person name="Kavagutti S V."/>
        </authorList>
    </citation>
    <scope>NUCLEOTIDE SEQUENCE</scope>
</reference>
<evidence type="ECO:0000256" key="3">
    <source>
        <dbReference type="ARBA" id="ARBA00022691"/>
    </source>
</evidence>
<dbReference type="GO" id="GO:0032259">
    <property type="term" value="P:methylation"/>
    <property type="evidence" value="ECO:0007669"/>
    <property type="project" value="UniProtKB-KW"/>
</dbReference>
<proteinExistence type="inferred from homology"/>
<dbReference type="PANTHER" id="PTHR18895:SF74">
    <property type="entry name" value="MTRF1L RELEASE FACTOR GLUTAMINE METHYLTRANSFERASE"/>
    <property type="match status" value="1"/>
</dbReference>
<accession>A0A6J6W6M0</accession>
<name>A0A6J6W6M0_9ZZZZ</name>
<dbReference type="PANTHER" id="PTHR18895">
    <property type="entry name" value="HEMK METHYLTRANSFERASE"/>
    <property type="match status" value="1"/>
</dbReference>
<dbReference type="InterPro" id="IPR025714">
    <property type="entry name" value="Methyltranfer_dom"/>
</dbReference>